<dbReference type="EMBL" id="JADBEM010000001">
    <property type="protein sequence ID" value="MBE1607645.1"/>
    <property type="molecule type" value="Genomic_DNA"/>
</dbReference>
<protein>
    <submittedName>
        <fullName evidence="1">Uncharacterized protein</fullName>
    </submittedName>
</protein>
<keyword evidence="2" id="KW-1185">Reference proteome</keyword>
<name>A0A927N2Z5_9ACTN</name>
<dbReference type="Proteomes" id="UP000638648">
    <property type="component" value="Unassembled WGS sequence"/>
</dbReference>
<evidence type="ECO:0000313" key="2">
    <source>
        <dbReference type="Proteomes" id="UP000638648"/>
    </source>
</evidence>
<evidence type="ECO:0000313" key="1">
    <source>
        <dbReference type="EMBL" id="MBE1607645.1"/>
    </source>
</evidence>
<comment type="caution">
    <text evidence="1">The sequence shown here is derived from an EMBL/GenBank/DDBJ whole genome shotgun (WGS) entry which is preliminary data.</text>
</comment>
<sequence length="102" mass="10925">MTSDLGSSEPDQAATIRLDPAVLDDWWSQVRPFSVVIASLDLRRATLVSVDEFALVAGSSAFVERAGGKPLPEARASFAAYAEDMKRASRHLPEVAAKYGCG</sequence>
<dbReference type="AlphaFoldDB" id="A0A927N2Z5"/>
<dbReference type="RefSeq" id="WP_192751561.1">
    <property type="nucleotide sequence ID" value="NZ_BAABJL010000207.1"/>
</dbReference>
<proteinExistence type="predicted"/>
<gene>
    <name evidence="1" type="ORF">HEB94_004493</name>
</gene>
<organism evidence="1 2">
    <name type="scientific">Actinopolymorpha pittospori</name>
    <dbReference type="NCBI Taxonomy" id="648752"/>
    <lineage>
        <taxon>Bacteria</taxon>
        <taxon>Bacillati</taxon>
        <taxon>Actinomycetota</taxon>
        <taxon>Actinomycetes</taxon>
        <taxon>Propionibacteriales</taxon>
        <taxon>Actinopolymorphaceae</taxon>
        <taxon>Actinopolymorpha</taxon>
    </lineage>
</organism>
<accession>A0A927N2Z5</accession>
<reference evidence="1" key="1">
    <citation type="submission" date="2020-10" db="EMBL/GenBank/DDBJ databases">
        <title>Sequencing the genomes of 1000 actinobacteria strains.</title>
        <authorList>
            <person name="Klenk H.-P."/>
        </authorList>
    </citation>
    <scope>NUCLEOTIDE SEQUENCE</scope>
    <source>
        <strain evidence="1">DSM 45354</strain>
    </source>
</reference>